<sequence length="130" mass="15222">MYERVVYWRDLFWLSSFVEIIQSDANIDESYRILERTNALDEEDYVEACEVIQNIEQPQVFCNNRRYRAQMAADQSVRGCVSVSCSSCRLKFFWPPDTLKLHISWLRVPGAGYQPHLKCPICGCYTPTQN</sequence>
<reference evidence="1 2" key="2">
    <citation type="submission" date="2018-11" db="EMBL/GenBank/DDBJ databases">
        <authorList>
            <consortium name="Pathogen Informatics"/>
        </authorList>
    </citation>
    <scope>NUCLEOTIDE SEQUENCE [LARGE SCALE GENOMIC DNA]</scope>
</reference>
<evidence type="ECO:0000313" key="1">
    <source>
        <dbReference type="EMBL" id="VDK71044.1"/>
    </source>
</evidence>
<protein>
    <submittedName>
        <fullName evidence="3">Zinc_ribbon_6 domain-containing protein</fullName>
    </submittedName>
</protein>
<dbReference type="OrthoDB" id="5898574at2759"/>
<reference evidence="3" key="1">
    <citation type="submission" date="2017-02" db="UniProtKB">
        <authorList>
            <consortium name="WormBaseParasite"/>
        </authorList>
    </citation>
    <scope>IDENTIFICATION</scope>
</reference>
<proteinExistence type="predicted"/>
<dbReference type="WBParaSite" id="ASIM_0002026101-mRNA-1">
    <property type="protein sequence ID" value="ASIM_0002026101-mRNA-1"/>
    <property type="gene ID" value="ASIM_0002026101"/>
</dbReference>
<accession>A0A0M3KGZ7</accession>
<dbReference type="Proteomes" id="UP000267096">
    <property type="component" value="Unassembled WGS sequence"/>
</dbReference>
<dbReference type="AlphaFoldDB" id="A0A0M3KGZ7"/>
<evidence type="ECO:0000313" key="2">
    <source>
        <dbReference type="Proteomes" id="UP000267096"/>
    </source>
</evidence>
<gene>
    <name evidence="1" type="ORF">ASIM_LOCUS19645</name>
</gene>
<dbReference type="EMBL" id="UYRR01037651">
    <property type="protein sequence ID" value="VDK71044.1"/>
    <property type="molecule type" value="Genomic_DNA"/>
</dbReference>
<keyword evidence="2" id="KW-1185">Reference proteome</keyword>
<name>A0A0M3KGZ7_ANISI</name>
<organism evidence="3">
    <name type="scientific">Anisakis simplex</name>
    <name type="common">Herring worm</name>
    <dbReference type="NCBI Taxonomy" id="6269"/>
    <lineage>
        <taxon>Eukaryota</taxon>
        <taxon>Metazoa</taxon>
        <taxon>Ecdysozoa</taxon>
        <taxon>Nematoda</taxon>
        <taxon>Chromadorea</taxon>
        <taxon>Rhabditida</taxon>
        <taxon>Spirurina</taxon>
        <taxon>Ascaridomorpha</taxon>
        <taxon>Ascaridoidea</taxon>
        <taxon>Anisakidae</taxon>
        <taxon>Anisakis</taxon>
        <taxon>Anisakis simplex complex</taxon>
    </lineage>
</organism>
<evidence type="ECO:0000313" key="3">
    <source>
        <dbReference type="WBParaSite" id="ASIM_0002026101-mRNA-1"/>
    </source>
</evidence>